<dbReference type="PANTHER" id="PTHR38041">
    <property type="entry name" value="CHORISMATE MUTASE"/>
    <property type="match status" value="1"/>
</dbReference>
<dbReference type="InterPro" id="IPR036979">
    <property type="entry name" value="CM_dom_sf"/>
</dbReference>
<proteinExistence type="predicted"/>
<protein>
    <recommendedName>
        <fullName evidence="1">chorismate mutase</fullName>
        <ecNumber evidence="1">5.4.99.5</ecNumber>
    </recommendedName>
</protein>
<dbReference type="InterPro" id="IPR051331">
    <property type="entry name" value="Chorismate_mutase-related"/>
</dbReference>
<evidence type="ECO:0000313" key="5">
    <source>
        <dbReference type="EMBL" id="ATA18315.1"/>
    </source>
</evidence>
<dbReference type="PANTHER" id="PTHR38041:SF1">
    <property type="entry name" value="CHORISMATE MUTASE"/>
    <property type="match status" value="1"/>
</dbReference>
<dbReference type="GO" id="GO:0016835">
    <property type="term" value="F:carbon-oxygen lyase activity"/>
    <property type="evidence" value="ECO:0007669"/>
    <property type="project" value="InterPro"/>
</dbReference>
<dbReference type="GO" id="GO:0004106">
    <property type="term" value="F:chorismate mutase activity"/>
    <property type="evidence" value="ECO:0007669"/>
    <property type="project" value="UniProtKB-EC"/>
</dbReference>
<reference evidence="5 6" key="1">
    <citation type="submission" date="2016-01" db="EMBL/GenBank/DDBJ databases">
        <authorList>
            <person name="Oliw E.H."/>
        </authorList>
    </citation>
    <scope>NUCLEOTIDE SEQUENCE [LARGE SCALE GENOMIC DNA]</scope>
    <source>
        <strain evidence="5 6">FRB97</strain>
    </source>
</reference>
<keyword evidence="2" id="KW-0413">Isomerase</keyword>
<dbReference type="KEGG" id="gqu:AWC35_02525"/>
<dbReference type="EC" id="5.4.99.5" evidence="1"/>
<feature type="binding site" evidence="3">
    <location>
        <position position="47"/>
    </location>
    <ligand>
        <name>substrate</name>
    </ligand>
</feature>
<organism evidence="5 6">
    <name type="scientific">Gibbsiella quercinecans</name>
    <dbReference type="NCBI Taxonomy" id="929813"/>
    <lineage>
        <taxon>Bacteria</taxon>
        <taxon>Pseudomonadati</taxon>
        <taxon>Pseudomonadota</taxon>
        <taxon>Gammaproteobacteria</taxon>
        <taxon>Enterobacterales</taxon>
        <taxon>Yersiniaceae</taxon>
        <taxon>Gibbsiella</taxon>
    </lineage>
</organism>
<keyword evidence="6" id="KW-1185">Reference proteome</keyword>
<name>A0A250AWT7_9GAMM</name>
<feature type="domain" description="Chorismate mutase" evidence="4">
    <location>
        <begin position="9"/>
        <end position="99"/>
    </location>
</feature>
<dbReference type="SMART" id="SM00830">
    <property type="entry name" value="CM_2"/>
    <property type="match status" value="1"/>
</dbReference>
<keyword evidence="5" id="KW-0456">Lyase</keyword>
<feature type="binding site" evidence="3">
    <location>
        <position position="36"/>
    </location>
    <ligand>
        <name>substrate</name>
    </ligand>
</feature>
<evidence type="ECO:0000256" key="1">
    <source>
        <dbReference type="ARBA" id="ARBA00012404"/>
    </source>
</evidence>
<dbReference type="Pfam" id="PF01817">
    <property type="entry name" value="CM_2"/>
    <property type="match status" value="1"/>
</dbReference>
<dbReference type="InterPro" id="IPR036263">
    <property type="entry name" value="Chorismate_II_sf"/>
</dbReference>
<feature type="binding site" evidence="3">
    <location>
        <position position="95"/>
    </location>
    <ligand>
        <name>substrate</name>
    </ligand>
</feature>
<dbReference type="PIRSF" id="PIRSF029775">
    <property type="entry name" value="Isochor_pyr_lyas"/>
    <property type="match status" value="1"/>
</dbReference>
<dbReference type="RefSeq" id="WP_095844911.1">
    <property type="nucleotide sequence ID" value="NZ_CP014136.1"/>
</dbReference>
<dbReference type="OrthoDB" id="514491at2"/>
<dbReference type="PROSITE" id="PS51168">
    <property type="entry name" value="CHORISMATE_MUT_2"/>
    <property type="match status" value="1"/>
</dbReference>
<gene>
    <name evidence="5" type="ORF">AWC35_02525</name>
</gene>
<evidence type="ECO:0000313" key="6">
    <source>
        <dbReference type="Proteomes" id="UP000217182"/>
    </source>
</evidence>
<evidence type="ECO:0000259" key="4">
    <source>
        <dbReference type="PROSITE" id="PS51168"/>
    </source>
</evidence>
<dbReference type="InterPro" id="IPR002701">
    <property type="entry name" value="CM_II_prokaryot"/>
</dbReference>
<dbReference type="EMBL" id="CP014136">
    <property type="protein sequence ID" value="ATA18315.1"/>
    <property type="molecule type" value="Genomic_DNA"/>
</dbReference>
<feature type="binding site" evidence="3">
    <location>
        <position position="19"/>
    </location>
    <ligand>
        <name>substrate</name>
    </ligand>
</feature>
<evidence type="ECO:0000256" key="3">
    <source>
        <dbReference type="PIRSR" id="PIRSR029775-1"/>
    </source>
</evidence>
<dbReference type="UniPathway" id="UPA00120">
    <property type="reaction ID" value="UER00203"/>
</dbReference>
<dbReference type="InterPro" id="IPR008241">
    <property type="entry name" value="Isochorismate_pyruvate-lyase"/>
</dbReference>
<dbReference type="GO" id="GO:0046417">
    <property type="term" value="P:chorismate metabolic process"/>
    <property type="evidence" value="ECO:0007669"/>
    <property type="project" value="InterPro"/>
</dbReference>
<accession>A0A250AWT7</accession>
<dbReference type="GO" id="GO:0009697">
    <property type="term" value="P:salicylic acid biosynthetic process"/>
    <property type="evidence" value="ECO:0007669"/>
    <property type="project" value="InterPro"/>
</dbReference>
<dbReference type="Gene3D" id="1.20.59.10">
    <property type="entry name" value="Chorismate mutase"/>
    <property type="match status" value="1"/>
</dbReference>
<keyword evidence="5" id="KW-0670">Pyruvate</keyword>
<dbReference type="SUPFAM" id="SSF48600">
    <property type="entry name" value="Chorismate mutase II"/>
    <property type="match status" value="1"/>
</dbReference>
<dbReference type="Proteomes" id="UP000217182">
    <property type="component" value="Chromosome"/>
</dbReference>
<sequence length="107" mass="12269">MTYKQTVTAENCANMAEIRHEIDALDQEVIRLLGLRFGYVKAAAPFKSTPDEVQAQARFNSMLAQRRQWAQACGLDGAVIEKMYRDLVSWFIAQEMAHWSEQQTTSR</sequence>
<dbReference type="AlphaFoldDB" id="A0A250AWT7"/>
<dbReference type="NCBIfam" id="NF005475">
    <property type="entry name" value="PRK07075.1"/>
    <property type="match status" value="1"/>
</dbReference>
<evidence type="ECO:0000256" key="2">
    <source>
        <dbReference type="ARBA" id="ARBA00023235"/>
    </source>
</evidence>